<proteinExistence type="predicted"/>
<feature type="compositionally biased region" description="Polar residues" evidence="4">
    <location>
        <begin position="1"/>
        <end position="10"/>
    </location>
</feature>
<sequence>MALHQYQSASPKRRQNRWVPACPTQSGHPGRPAQPLSSDGHSADRAFSAVLSQFSNDRPTALFSPDSVMTVATFRALKTLGISIPDEVSLMWFDNLEWTRLVSPELSVVSQPVLGMKQSAATELLRRIDGDEDEFRTTFCDTEFVYRASTAPPPSG</sequence>
<evidence type="ECO:0000256" key="4">
    <source>
        <dbReference type="SAM" id="MobiDB-lite"/>
    </source>
</evidence>
<dbReference type="GO" id="GO:0000976">
    <property type="term" value="F:transcription cis-regulatory region binding"/>
    <property type="evidence" value="ECO:0007669"/>
    <property type="project" value="TreeGrafter"/>
</dbReference>
<evidence type="ECO:0000256" key="2">
    <source>
        <dbReference type="ARBA" id="ARBA00023125"/>
    </source>
</evidence>
<dbReference type="AlphaFoldDB" id="A0A443J5U0"/>
<dbReference type="InterPro" id="IPR028082">
    <property type="entry name" value="Peripla_BP_I"/>
</dbReference>
<keyword evidence="2" id="KW-0238">DNA-binding</keyword>
<dbReference type="PANTHER" id="PTHR30146">
    <property type="entry name" value="LACI-RELATED TRANSCRIPTIONAL REPRESSOR"/>
    <property type="match status" value="1"/>
</dbReference>
<dbReference type="GO" id="GO:0003700">
    <property type="term" value="F:DNA-binding transcription factor activity"/>
    <property type="evidence" value="ECO:0007669"/>
    <property type="project" value="TreeGrafter"/>
</dbReference>
<dbReference type="Gene3D" id="3.40.50.2300">
    <property type="match status" value="1"/>
</dbReference>
<evidence type="ECO:0000256" key="1">
    <source>
        <dbReference type="ARBA" id="ARBA00023015"/>
    </source>
</evidence>
<dbReference type="EMBL" id="RBZY01000088">
    <property type="protein sequence ID" value="RWR15739.1"/>
    <property type="molecule type" value="Genomic_DNA"/>
</dbReference>
<evidence type="ECO:0000256" key="3">
    <source>
        <dbReference type="ARBA" id="ARBA00023163"/>
    </source>
</evidence>
<feature type="region of interest" description="Disordered" evidence="4">
    <location>
        <begin position="1"/>
        <end position="42"/>
    </location>
</feature>
<dbReference type="RefSeq" id="WP_108319501.1">
    <property type="nucleotide sequence ID" value="NZ_RBZY01000088.1"/>
</dbReference>
<name>A0A443J5U0_9MICO</name>
<reference evidence="6 7" key="1">
    <citation type="journal article" date="2018" name="Front. Microbiol.">
        <title>Novel Insights Into Bacterial Dimethylsulfoniopropionate Catabolism in the East China Sea.</title>
        <authorList>
            <person name="Liu J."/>
            <person name="Liu J."/>
            <person name="Zhang S.H."/>
            <person name="Liang J."/>
            <person name="Lin H."/>
            <person name="Song D."/>
            <person name="Yang G.P."/>
            <person name="Todd J.D."/>
            <person name="Zhang X.H."/>
        </authorList>
    </citation>
    <scope>NUCLEOTIDE SEQUENCE [LARGE SCALE GENOMIC DNA]</scope>
    <source>
        <strain evidence="6 7">ZYFD042</strain>
    </source>
</reference>
<keyword evidence="1" id="KW-0805">Transcription regulation</keyword>
<evidence type="ECO:0000313" key="7">
    <source>
        <dbReference type="Proteomes" id="UP000285970"/>
    </source>
</evidence>
<dbReference type="InterPro" id="IPR046335">
    <property type="entry name" value="LacI/GalR-like_sensor"/>
</dbReference>
<dbReference type="OrthoDB" id="37081at2"/>
<dbReference type="Pfam" id="PF13377">
    <property type="entry name" value="Peripla_BP_3"/>
    <property type="match status" value="1"/>
</dbReference>
<protein>
    <recommendedName>
        <fullName evidence="5">Transcriptional regulator LacI/GalR-like sensor domain-containing protein</fullName>
    </recommendedName>
</protein>
<dbReference type="PANTHER" id="PTHR30146:SF154">
    <property type="entry name" value="TRANSCRIPTION REGULATOR, MEMBER OF GALR FAMILY"/>
    <property type="match status" value="1"/>
</dbReference>
<gene>
    <name evidence="6" type="ORF">D8Y23_15555</name>
</gene>
<accession>A0A443J5U0</accession>
<dbReference type="SUPFAM" id="SSF53822">
    <property type="entry name" value="Periplasmic binding protein-like I"/>
    <property type="match status" value="1"/>
</dbReference>
<organism evidence="6 7">
    <name type="scientific">Microbacterium enclense</name>
    <dbReference type="NCBI Taxonomy" id="993073"/>
    <lineage>
        <taxon>Bacteria</taxon>
        <taxon>Bacillati</taxon>
        <taxon>Actinomycetota</taxon>
        <taxon>Actinomycetes</taxon>
        <taxon>Micrococcales</taxon>
        <taxon>Microbacteriaceae</taxon>
        <taxon>Microbacterium</taxon>
    </lineage>
</organism>
<comment type="caution">
    <text evidence="6">The sequence shown here is derived from an EMBL/GenBank/DDBJ whole genome shotgun (WGS) entry which is preliminary data.</text>
</comment>
<evidence type="ECO:0000259" key="5">
    <source>
        <dbReference type="Pfam" id="PF13377"/>
    </source>
</evidence>
<feature type="domain" description="Transcriptional regulator LacI/GalR-like sensor" evidence="5">
    <location>
        <begin position="9"/>
        <end position="150"/>
    </location>
</feature>
<evidence type="ECO:0000313" key="6">
    <source>
        <dbReference type="EMBL" id="RWR15739.1"/>
    </source>
</evidence>
<keyword evidence="3" id="KW-0804">Transcription</keyword>
<dbReference type="Proteomes" id="UP000285970">
    <property type="component" value="Unassembled WGS sequence"/>
</dbReference>